<dbReference type="PANTHER" id="PTHR31181">
    <property type="entry name" value="EGG CELL-SECRETED PROTEIN 1.4"/>
    <property type="match status" value="1"/>
</dbReference>
<gene>
    <name evidence="2" type="ORF">LTRI10_LOCUS6552</name>
</gene>
<sequence length="138" mass="14079">MAPTSIFAAARIATLIAAISSLTMAARSHQQQQQPSIRSSAAAASLMPPNPMDCANDIQKVPDCMDQINRTVSSGYGRGGGGLPPAGGGPSPACCRVVNGLDDICWMLLFPEYFPALPAALKALCSRSSSSVPAGSSG</sequence>
<evidence type="ECO:0008006" key="4">
    <source>
        <dbReference type="Google" id="ProtNLM"/>
    </source>
</evidence>
<name>A0AAV2CSC1_9ROSI</name>
<dbReference type="Proteomes" id="UP001497516">
    <property type="component" value="Chromosome 10"/>
</dbReference>
<feature type="chain" id="PRO_5043696334" description="Prolamin-like domain-containing protein" evidence="1">
    <location>
        <begin position="26"/>
        <end position="138"/>
    </location>
</feature>
<dbReference type="GO" id="GO:0009567">
    <property type="term" value="P:double fertilization forming a zygote and endosperm"/>
    <property type="evidence" value="ECO:0007669"/>
    <property type="project" value="TreeGrafter"/>
</dbReference>
<reference evidence="2 3" key="1">
    <citation type="submission" date="2024-04" db="EMBL/GenBank/DDBJ databases">
        <authorList>
            <person name="Fracassetti M."/>
        </authorList>
    </citation>
    <scope>NUCLEOTIDE SEQUENCE [LARGE SCALE GENOMIC DNA]</scope>
</reference>
<evidence type="ECO:0000313" key="2">
    <source>
        <dbReference type="EMBL" id="CAL1359036.1"/>
    </source>
</evidence>
<proteinExistence type="predicted"/>
<accession>A0AAV2CSC1</accession>
<dbReference type="GO" id="GO:0031982">
    <property type="term" value="C:vesicle"/>
    <property type="evidence" value="ECO:0007669"/>
    <property type="project" value="TreeGrafter"/>
</dbReference>
<dbReference type="GO" id="GO:2000008">
    <property type="term" value="P:regulation of protein localization to cell surface"/>
    <property type="evidence" value="ECO:0007669"/>
    <property type="project" value="TreeGrafter"/>
</dbReference>
<protein>
    <recommendedName>
        <fullName evidence="4">Prolamin-like domain-containing protein</fullName>
    </recommendedName>
</protein>
<keyword evidence="1" id="KW-0732">Signal</keyword>
<feature type="signal peptide" evidence="1">
    <location>
        <begin position="1"/>
        <end position="25"/>
    </location>
</feature>
<evidence type="ECO:0000256" key="1">
    <source>
        <dbReference type="SAM" id="SignalP"/>
    </source>
</evidence>
<evidence type="ECO:0000313" key="3">
    <source>
        <dbReference type="Proteomes" id="UP001497516"/>
    </source>
</evidence>
<dbReference type="GO" id="GO:0080155">
    <property type="term" value="P:regulation of double fertilization forming a zygote and endosperm"/>
    <property type="evidence" value="ECO:0007669"/>
    <property type="project" value="TreeGrafter"/>
</dbReference>
<dbReference type="EMBL" id="OZ034814">
    <property type="protein sequence ID" value="CAL1359036.1"/>
    <property type="molecule type" value="Genomic_DNA"/>
</dbReference>
<keyword evidence="3" id="KW-1185">Reference proteome</keyword>
<organism evidence="2 3">
    <name type="scientific">Linum trigynum</name>
    <dbReference type="NCBI Taxonomy" id="586398"/>
    <lineage>
        <taxon>Eukaryota</taxon>
        <taxon>Viridiplantae</taxon>
        <taxon>Streptophyta</taxon>
        <taxon>Embryophyta</taxon>
        <taxon>Tracheophyta</taxon>
        <taxon>Spermatophyta</taxon>
        <taxon>Magnoliopsida</taxon>
        <taxon>eudicotyledons</taxon>
        <taxon>Gunneridae</taxon>
        <taxon>Pentapetalae</taxon>
        <taxon>rosids</taxon>
        <taxon>fabids</taxon>
        <taxon>Malpighiales</taxon>
        <taxon>Linaceae</taxon>
        <taxon>Linum</taxon>
    </lineage>
</organism>
<dbReference type="PANTHER" id="PTHR31181:SF67">
    <property type="entry name" value="PROLAMIN-LIKE PROTEIN (DUF1278)"/>
    <property type="match status" value="1"/>
</dbReference>
<dbReference type="GO" id="GO:0005576">
    <property type="term" value="C:extracellular region"/>
    <property type="evidence" value="ECO:0007669"/>
    <property type="project" value="TreeGrafter"/>
</dbReference>
<dbReference type="AlphaFoldDB" id="A0AAV2CSC1"/>